<proteinExistence type="predicted"/>
<comment type="caution">
    <text evidence="1">The sequence shown here is derived from an EMBL/GenBank/DDBJ whole genome shotgun (WGS) entry which is preliminary data.</text>
</comment>
<name>A0A6L2MHT9_TANCI</name>
<evidence type="ECO:0000313" key="1">
    <source>
        <dbReference type="EMBL" id="GEU73039.1"/>
    </source>
</evidence>
<protein>
    <submittedName>
        <fullName evidence="1">Uncharacterized protein</fullName>
    </submittedName>
</protein>
<dbReference type="AlphaFoldDB" id="A0A6L2MHT9"/>
<reference evidence="1" key="1">
    <citation type="journal article" date="2019" name="Sci. Rep.">
        <title>Draft genome of Tanacetum cinerariifolium, the natural source of mosquito coil.</title>
        <authorList>
            <person name="Yamashiro T."/>
            <person name="Shiraishi A."/>
            <person name="Satake H."/>
            <person name="Nakayama K."/>
        </authorList>
    </citation>
    <scope>NUCLEOTIDE SEQUENCE</scope>
</reference>
<dbReference type="EMBL" id="BKCJ010006613">
    <property type="protein sequence ID" value="GEU73039.1"/>
    <property type="molecule type" value="Genomic_DNA"/>
</dbReference>
<gene>
    <name evidence="1" type="ORF">Tci_045017</name>
</gene>
<accession>A0A6L2MHT9</accession>
<sequence>MNSSNPSPSYTPTRVDVPKELLKEKGLIIASIRDELKKLKVKALVDNVVTTHTIAPEMLQINLESLATILLNNRTAHFDYLRLTQEQAMILRECNGCMLYDNHDLYVLNVINDVIARPKSKSVKITSNRKVWKPTDKVFTKTGYTWRPTGQTFTIEGNVCPLARITTTTEVPLRKPTVLENDTPKPVVTLVYLRNPRKSKFNVPVSKPKIIKSISANNKEPSKS</sequence>
<organism evidence="1">
    <name type="scientific">Tanacetum cinerariifolium</name>
    <name type="common">Dalmatian daisy</name>
    <name type="synonym">Chrysanthemum cinerariifolium</name>
    <dbReference type="NCBI Taxonomy" id="118510"/>
    <lineage>
        <taxon>Eukaryota</taxon>
        <taxon>Viridiplantae</taxon>
        <taxon>Streptophyta</taxon>
        <taxon>Embryophyta</taxon>
        <taxon>Tracheophyta</taxon>
        <taxon>Spermatophyta</taxon>
        <taxon>Magnoliopsida</taxon>
        <taxon>eudicotyledons</taxon>
        <taxon>Gunneridae</taxon>
        <taxon>Pentapetalae</taxon>
        <taxon>asterids</taxon>
        <taxon>campanulids</taxon>
        <taxon>Asterales</taxon>
        <taxon>Asteraceae</taxon>
        <taxon>Asteroideae</taxon>
        <taxon>Anthemideae</taxon>
        <taxon>Anthemidinae</taxon>
        <taxon>Tanacetum</taxon>
    </lineage>
</organism>